<dbReference type="EMBL" id="JAHMHQ010000042">
    <property type="protein sequence ID" value="KAK1621889.1"/>
    <property type="molecule type" value="Genomic_DNA"/>
</dbReference>
<dbReference type="GO" id="GO:0043041">
    <property type="term" value="P:amino acid activation for nonribosomal peptide biosynthetic process"/>
    <property type="evidence" value="ECO:0007669"/>
    <property type="project" value="TreeGrafter"/>
</dbReference>
<dbReference type="GO" id="GO:0031177">
    <property type="term" value="F:phosphopantetheine binding"/>
    <property type="evidence" value="ECO:0007669"/>
    <property type="project" value="InterPro"/>
</dbReference>
<name>A0AAI9ZCA6_9PEZI</name>
<dbReference type="FunFam" id="1.10.1200.10:FF:000005">
    <property type="entry name" value="Nonribosomal peptide synthetase 1"/>
    <property type="match status" value="1"/>
</dbReference>
<dbReference type="InterPro" id="IPR042099">
    <property type="entry name" value="ANL_N_sf"/>
</dbReference>
<dbReference type="InterPro" id="IPR045851">
    <property type="entry name" value="AMP-bd_C_sf"/>
</dbReference>
<accession>A0AAI9ZCA6</accession>
<proteinExistence type="predicted"/>
<dbReference type="RefSeq" id="XP_060437884.1">
    <property type="nucleotide sequence ID" value="XM_060588738.1"/>
</dbReference>
<evidence type="ECO:0000256" key="3">
    <source>
        <dbReference type="ARBA" id="ARBA00022598"/>
    </source>
</evidence>
<dbReference type="PROSITE" id="PS50075">
    <property type="entry name" value="CARRIER"/>
    <property type="match status" value="1"/>
</dbReference>
<dbReference type="Pfam" id="PF00550">
    <property type="entry name" value="PP-binding"/>
    <property type="match status" value="1"/>
</dbReference>
<dbReference type="SUPFAM" id="SSF52777">
    <property type="entry name" value="CoA-dependent acyltransferases"/>
    <property type="match status" value="1"/>
</dbReference>
<dbReference type="GO" id="GO:0016874">
    <property type="term" value="F:ligase activity"/>
    <property type="evidence" value="ECO:0007669"/>
    <property type="project" value="UniProtKB-KW"/>
</dbReference>
<dbReference type="InterPro" id="IPR036736">
    <property type="entry name" value="ACP-like_sf"/>
</dbReference>
<dbReference type="InterPro" id="IPR009081">
    <property type="entry name" value="PP-bd_ACP"/>
</dbReference>
<evidence type="ECO:0000313" key="5">
    <source>
        <dbReference type="EMBL" id="KAK1621889.1"/>
    </source>
</evidence>
<keyword evidence="1" id="KW-0596">Phosphopantetheine</keyword>
<sequence length="694" mass="75085">MVRAVWAIVGYGNTDLEDIVFGATVSGRGASLPGIETIVGPTIATVPVRVHIQPQQQVLDYLREVQDDFIEMIPFKQAGLQAIAKASPEARRAYDFQTLLVVQPPDENLLTASSFGRWRTRSGEQAFSTYSVSVSILAVLKTGGAFLILNLAHPELRLYAIIEQADTTIILISVLTNSLGSRLVEQAVVIGNGLIPDTYRIIALPNVDPLSLIYAIFTSGSTGLPKGVLVSHTAFASNVHYQADELGFKPLSRVYDFANHAFDMFIHSMVTTLAKGGCLCIPSEQDRTDNLMASMINARVTLLSLTSSVSRLLDPAQLPLVERVLLGGEPVTLCETELWGVKKVVNMYGPAECTPVTVVNAKAETPEAATSIGKGAGAVTWVVDLADHNSLMPIGNVGELLLEGPLLGLGYLKDPEKTVAAFIRDLTWLVKGTPQHPGRYGVLYKTGDLIRACLPQAQEAEQVAAEVIVPSGDGASPMLAIFLSDVITTADSQATLLPIPNNMEDRLAEHLPNYMIPAVIFTLSRLPLTATGKTDRKQLREMASQTSVDQLLEMRRQKRHGHPTISTKAEVAMQQIWGRILCLEADGIGADDSFFGLGGDSISAMKLVVEARQAGLTLTVADVFRNPRLSALSRLSLPIRHADALQEELTPFTLLADTVHIPSFRRRIAAVCGLDVRLIEDAYPCTPCKRDSSP</sequence>
<dbReference type="GO" id="GO:0044550">
    <property type="term" value="P:secondary metabolite biosynthetic process"/>
    <property type="evidence" value="ECO:0007669"/>
    <property type="project" value="TreeGrafter"/>
</dbReference>
<dbReference type="InterPro" id="IPR000873">
    <property type="entry name" value="AMP-dep_synth/lig_dom"/>
</dbReference>
<dbReference type="Gene3D" id="3.30.300.30">
    <property type="match status" value="1"/>
</dbReference>
<protein>
    <recommendedName>
        <fullName evidence="4">Carrier domain-containing protein</fullName>
    </recommendedName>
</protein>
<dbReference type="Pfam" id="PF00501">
    <property type="entry name" value="AMP-binding"/>
    <property type="match status" value="1"/>
</dbReference>
<dbReference type="PANTHER" id="PTHR45527">
    <property type="entry name" value="NONRIBOSOMAL PEPTIDE SYNTHETASE"/>
    <property type="match status" value="1"/>
</dbReference>
<feature type="domain" description="Carrier" evidence="4">
    <location>
        <begin position="564"/>
        <end position="640"/>
    </location>
</feature>
<dbReference type="Gene3D" id="3.40.50.12780">
    <property type="entry name" value="N-terminal domain of ligase-like"/>
    <property type="match status" value="1"/>
</dbReference>
<dbReference type="Proteomes" id="UP001243989">
    <property type="component" value="Unassembled WGS sequence"/>
</dbReference>
<dbReference type="GeneID" id="85473600"/>
<dbReference type="SMART" id="SM00823">
    <property type="entry name" value="PKS_PP"/>
    <property type="match status" value="1"/>
</dbReference>
<keyword evidence="3" id="KW-0436">Ligase</keyword>
<dbReference type="Pfam" id="PF00668">
    <property type="entry name" value="Condensation"/>
    <property type="match status" value="1"/>
</dbReference>
<organism evidence="5 6">
    <name type="scientific">Colletotrichum phormii</name>
    <dbReference type="NCBI Taxonomy" id="359342"/>
    <lineage>
        <taxon>Eukaryota</taxon>
        <taxon>Fungi</taxon>
        <taxon>Dikarya</taxon>
        <taxon>Ascomycota</taxon>
        <taxon>Pezizomycotina</taxon>
        <taxon>Sordariomycetes</taxon>
        <taxon>Hypocreomycetidae</taxon>
        <taxon>Glomerellales</taxon>
        <taxon>Glomerellaceae</taxon>
        <taxon>Colletotrichum</taxon>
        <taxon>Colletotrichum acutatum species complex</taxon>
    </lineage>
</organism>
<dbReference type="PANTHER" id="PTHR45527:SF3">
    <property type="entry name" value="SIDEROPHORE SYNTHETASE (EUROFUNG)"/>
    <property type="match status" value="1"/>
</dbReference>
<dbReference type="InterPro" id="IPR001242">
    <property type="entry name" value="Condensation_dom"/>
</dbReference>
<dbReference type="InterPro" id="IPR006162">
    <property type="entry name" value="Ppantetheine_attach_site"/>
</dbReference>
<keyword evidence="6" id="KW-1185">Reference proteome</keyword>
<dbReference type="GO" id="GO:0005737">
    <property type="term" value="C:cytoplasm"/>
    <property type="evidence" value="ECO:0007669"/>
    <property type="project" value="TreeGrafter"/>
</dbReference>
<keyword evidence="2" id="KW-0597">Phosphoprotein</keyword>
<dbReference type="SUPFAM" id="SSF56801">
    <property type="entry name" value="Acetyl-CoA synthetase-like"/>
    <property type="match status" value="1"/>
</dbReference>
<dbReference type="Gene3D" id="1.10.1200.10">
    <property type="entry name" value="ACP-like"/>
    <property type="match status" value="1"/>
</dbReference>
<reference evidence="5" key="1">
    <citation type="submission" date="2021-06" db="EMBL/GenBank/DDBJ databases">
        <title>Comparative genomics, transcriptomics and evolutionary studies reveal genomic signatures of adaptation to plant cell wall in hemibiotrophic fungi.</title>
        <authorList>
            <consortium name="DOE Joint Genome Institute"/>
            <person name="Baroncelli R."/>
            <person name="Diaz J.F."/>
            <person name="Benocci T."/>
            <person name="Peng M."/>
            <person name="Battaglia E."/>
            <person name="Haridas S."/>
            <person name="Andreopoulos W."/>
            <person name="Labutti K."/>
            <person name="Pangilinan J."/>
            <person name="Floch G.L."/>
            <person name="Makela M.R."/>
            <person name="Henrissat B."/>
            <person name="Grigoriev I.V."/>
            <person name="Crouch J.A."/>
            <person name="De Vries R.P."/>
            <person name="Sukno S.A."/>
            <person name="Thon M.R."/>
        </authorList>
    </citation>
    <scope>NUCLEOTIDE SEQUENCE</scope>
    <source>
        <strain evidence="5">CBS 102054</strain>
    </source>
</reference>
<comment type="caution">
    <text evidence="5">The sequence shown here is derived from an EMBL/GenBank/DDBJ whole genome shotgun (WGS) entry which is preliminary data.</text>
</comment>
<dbReference type="PROSITE" id="PS00012">
    <property type="entry name" value="PHOSPHOPANTETHEINE"/>
    <property type="match status" value="1"/>
</dbReference>
<dbReference type="InterPro" id="IPR020806">
    <property type="entry name" value="PKS_PP-bd"/>
</dbReference>
<dbReference type="AlphaFoldDB" id="A0AAI9ZCA6"/>
<evidence type="ECO:0000259" key="4">
    <source>
        <dbReference type="PROSITE" id="PS50075"/>
    </source>
</evidence>
<dbReference type="SUPFAM" id="SSF47336">
    <property type="entry name" value="ACP-like"/>
    <property type="match status" value="1"/>
</dbReference>
<evidence type="ECO:0000313" key="6">
    <source>
        <dbReference type="Proteomes" id="UP001243989"/>
    </source>
</evidence>
<evidence type="ECO:0000256" key="2">
    <source>
        <dbReference type="ARBA" id="ARBA00022553"/>
    </source>
</evidence>
<evidence type="ECO:0000256" key="1">
    <source>
        <dbReference type="ARBA" id="ARBA00022450"/>
    </source>
</evidence>
<gene>
    <name evidence="5" type="ORF">BDP81DRAFT_400789</name>
</gene>